<name>A0A543AU27_9ACTN</name>
<organism evidence="1 2">
    <name type="scientific">Stackebrandtia endophytica</name>
    <dbReference type="NCBI Taxonomy" id="1496996"/>
    <lineage>
        <taxon>Bacteria</taxon>
        <taxon>Bacillati</taxon>
        <taxon>Actinomycetota</taxon>
        <taxon>Actinomycetes</taxon>
        <taxon>Glycomycetales</taxon>
        <taxon>Glycomycetaceae</taxon>
        <taxon>Stackebrandtia</taxon>
    </lineage>
</organism>
<keyword evidence="2" id="KW-1185">Reference proteome</keyword>
<dbReference type="InParanoid" id="A0A543AU27"/>
<comment type="caution">
    <text evidence="1">The sequence shown here is derived from an EMBL/GenBank/DDBJ whole genome shotgun (WGS) entry which is preliminary data.</text>
</comment>
<dbReference type="RefSeq" id="WP_142036938.1">
    <property type="nucleotide sequence ID" value="NZ_JBHTGS010000001.1"/>
</dbReference>
<reference evidence="1 2" key="1">
    <citation type="submission" date="2019-06" db="EMBL/GenBank/DDBJ databases">
        <title>Sequencing the genomes of 1000 actinobacteria strains.</title>
        <authorList>
            <person name="Klenk H.-P."/>
        </authorList>
    </citation>
    <scope>NUCLEOTIDE SEQUENCE [LARGE SCALE GENOMIC DNA]</scope>
    <source>
        <strain evidence="1 2">DSM 45928</strain>
    </source>
</reference>
<dbReference type="EMBL" id="VFOW01000001">
    <property type="protein sequence ID" value="TQL76078.1"/>
    <property type="molecule type" value="Genomic_DNA"/>
</dbReference>
<protein>
    <submittedName>
        <fullName evidence="1">Uncharacterized protein</fullName>
    </submittedName>
</protein>
<sequence>MSHTEDSTGITNTGPVYTAAQGTGSTGYVAAQGPEARGTINISSDGQLPQAELRELVEQLRELLNTHADQVEPEPVGDAIDALEEVVHTNAPIEKVHRAARIVQTLTRSVQAFHQVIERIFELIDRIRP</sequence>
<proteinExistence type="predicted"/>
<accession>A0A543AU27</accession>
<evidence type="ECO:0000313" key="1">
    <source>
        <dbReference type="EMBL" id="TQL76078.1"/>
    </source>
</evidence>
<dbReference type="Proteomes" id="UP000317043">
    <property type="component" value="Unassembled WGS sequence"/>
</dbReference>
<evidence type="ECO:0000313" key="2">
    <source>
        <dbReference type="Proteomes" id="UP000317043"/>
    </source>
</evidence>
<gene>
    <name evidence="1" type="ORF">FB566_1598</name>
</gene>
<dbReference type="AlphaFoldDB" id="A0A543AU27"/>